<feature type="transmembrane region" description="Helical" evidence="1">
    <location>
        <begin position="48"/>
        <end position="70"/>
    </location>
</feature>
<keyword evidence="3" id="KW-1185">Reference proteome</keyword>
<keyword evidence="1" id="KW-0812">Transmembrane</keyword>
<dbReference type="KEGG" id="ruv:EC9_52290"/>
<name>A0A517M809_9BACT</name>
<sequence>MKPQPVSTTSRTLSILAAAIVVLALLMGVGPGVLLVNRPSMFLGLPLVYSWGIGWYFVMCAVAIVSYRWIWRGEMADETTDEDDFV</sequence>
<dbReference type="EMBL" id="CP036261">
    <property type="protein sequence ID" value="QDS91010.1"/>
    <property type="molecule type" value="Genomic_DNA"/>
</dbReference>
<evidence type="ECO:0000313" key="3">
    <source>
        <dbReference type="Proteomes" id="UP000319557"/>
    </source>
</evidence>
<evidence type="ECO:0000256" key="1">
    <source>
        <dbReference type="SAM" id="Phobius"/>
    </source>
</evidence>
<evidence type="ECO:0008006" key="4">
    <source>
        <dbReference type="Google" id="ProtNLM"/>
    </source>
</evidence>
<evidence type="ECO:0000313" key="2">
    <source>
        <dbReference type="EMBL" id="QDS91010.1"/>
    </source>
</evidence>
<protein>
    <recommendedName>
        <fullName evidence="4">DUF3311 domain-containing protein</fullName>
    </recommendedName>
</protein>
<dbReference type="Proteomes" id="UP000319557">
    <property type="component" value="Chromosome"/>
</dbReference>
<accession>A0A517M809</accession>
<dbReference type="AlphaFoldDB" id="A0A517M809"/>
<organism evidence="2 3">
    <name type="scientific">Rosistilla ulvae</name>
    <dbReference type="NCBI Taxonomy" id="1930277"/>
    <lineage>
        <taxon>Bacteria</taxon>
        <taxon>Pseudomonadati</taxon>
        <taxon>Planctomycetota</taxon>
        <taxon>Planctomycetia</taxon>
        <taxon>Pirellulales</taxon>
        <taxon>Pirellulaceae</taxon>
        <taxon>Rosistilla</taxon>
    </lineage>
</organism>
<proteinExistence type="predicted"/>
<keyword evidence="1" id="KW-0472">Membrane</keyword>
<feature type="transmembrane region" description="Helical" evidence="1">
    <location>
        <begin position="12"/>
        <end position="36"/>
    </location>
</feature>
<reference evidence="2 3" key="1">
    <citation type="submission" date="2019-02" db="EMBL/GenBank/DDBJ databases">
        <title>Deep-cultivation of Planctomycetes and their phenomic and genomic characterization uncovers novel biology.</title>
        <authorList>
            <person name="Wiegand S."/>
            <person name="Jogler M."/>
            <person name="Boedeker C."/>
            <person name="Pinto D."/>
            <person name="Vollmers J."/>
            <person name="Rivas-Marin E."/>
            <person name="Kohn T."/>
            <person name="Peeters S.H."/>
            <person name="Heuer A."/>
            <person name="Rast P."/>
            <person name="Oberbeckmann S."/>
            <person name="Bunk B."/>
            <person name="Jeske O."/>
            <person name="Meyerdierks A."/>
            <person name="Storesund J.E."/>
            <person name="Kallscheuer N."/>
            <person name="Luecker S."/>
            <person name="Lage O.M."/>
            <person name="Pohl T."/>
            <person name="Merkel B.J."/>
            <person name="Hornburger P."/>
            <person name="Mueller R.-W."/>
            <person name="Bruemmer F."/>
            <person name="Labrenz M."/>
            <person name="Spormann A.M."/>
            <person name="Op den Camp H."/>
            <person name="Overmann J."/>
            <person name="Amann R."/>
            <person name="Jetten M.S.M."/>
            <person name="Mascher T."/>
            <person name="Medema M.H."/>
            <person name="Devos D.P."/>
            <person name="Kaster A.-K."/>
            <person name="Ovreas L."/>
            <person name="Rohde M."/>
            <person name="Galperin M.Y."/>
            <person name="Jogler C."/>
        </authorList>
    </citation>
    <scope>NUCLEOTIDE SEQUENCE [LARGE SCALE GENOMIC DNA]</scope>
    <source>
        <strain evidence="2 3">EC9</strain>
    </source>
</reference>
<keyword evidence="1" id="KW-1133">Transmembrane helix</keyword>
<gene>
    <name evidence="2" type="ORF">EC9_52290</name>
</gene>
<dbReference type="RefSeq" id="WP_218934426.1">
    <property type="nucleotide sequence ID" value="NZ_CP036261.1"/>
</dbReference>